<keyword evidence="2" id="KW-1185">Reference proteome</keyword>
<proteinExistence type="predicted"/>
<comment type="caution">
    <text evidence="1">The sequence shown here is derived from an EMBL/GenBank/DDBJ whole genome shotgun (WGS) entry which is preliminary data.</text>
</comment>
<dbReference type="RefSeq" id="WP_119700897.1">
    <property type="nucleotide sequence ID" value="NZ_QJSA01000004.1"/>
</dbReference>
<dbReference type="EMBL" id="QJSA01000004">
    <property type="protein sequence ID" value="RHW21901.1"/>
    <property type="molecule type" value="Genomic_DNA"/>
</dbReference>
<evidence type="ECO:0000313" key="1">
    <source>
        <dbReference type="EMBL" id="RHW21901.1"/>
    </source>
</evidence>
<dbReference type="AlphaFoldDB" id="A0A396S6Y7"/>
<name>A0A396S6Y7_9PSED</name>
<evidence type="ECO:0000313" key="2">
    <source>
        <dbReference type="Proteomes" id="UP000265745"/>
    </source>
</evidence>
<sequence>MLTPEANRRLERLDTIGICWEAVTGLMIPGRDLHCVDRDKLATLFTFIADEYNRARQDFTEAMKTR</sequence>
<organism evidence="1 2">
    <name type="scientific">Pseudomonas jilinensis</name>
    <dbReference type="NCBI Taxonomy" id="2078689"/>
    <lineage>
        <taxon>Bacteria</taxon>
        <taxon>Pseudomonadati</taxon>
        <taxon>Pseudomonadota</taxon>
        <taxon>Gammaproteobacteria</taxon>
        <taxon>Pseudomonadales</taxon>
        <taxon>Pseudomonadaceae</taxon>
        <taxon>Pseudomonas</taxon>
    </lineage>
</organism>
<dbReference type="OrthoDB" id="7041945at2"/>
<protein>
    <submittedName>
        <fullName evidence="1">Uncharacterized protein</fullName>
    </submittedName>
</protein>
<dbReference type="Proteomes" id="UP000265745">
    <property type="component" value="Unassembled WGS sequence"/>
</dbReference>
<gene>
    <name evidence="1" type="ORF">C2846_05410</name>
</gene>
<accession>A0A396S6Y7</accession>
<reference evidence="1 2" key="1">
    <citation type="submission" date="2018-06" db="EMBL/GenBank/DDBJ databases">
        <title>Pseudomonas jilinensis sp. nov., isolated from the production water of Jilin Oilfield in China.</title>
        <authorList>
            <person name="Wang J."/>
        </authorList>
    </citation>
    <scope>NUCLEOTIDE SEQUENCE [LARGE SCALE GENOMIC DNA]</scope>
    <source>
        <strain evidence="1 2">JS15-10A1</strain>
    </source>
</reference>